<dbReference type="Gramene" id="EME30411">
    <property type="protein sequence ID" value="EME30411"/>
    <property type="gene ID" value="Gasu_23170"/>
</dbReference>
<dbReference type="KEGG" id="gsl:Gasu_23170"/>
<gene>
    <name evidence="1" type="ORF">Gasu_23170</name>
</gene>
<reference evidence="2" key="1">
    <citation type="journal article" date="2013" name="Science">
        <title>Gene transfer from bacteria and archaea facilitated evolution of an extremophilic eukaryote.</title>
        <authorList>
            <person name="Schonknecht G."/>
            <person name="Chen W.H."/>
            <person name="Ternes C.M."/>
            <person name="Barbier G.G."/>
            <person name="Shrestha R.P."/>
            <person name="Stanke M."/>
            <person name="Brautigam A."/>
            <person name="Baker B.J."/>
            <person name="Banfield J.F."/>
            <person name="Garavito R.M."/>
            <person name="Carr K."/>
            <person name="Wilkerson C."/>
            <person name="Rensing S.A."/>
            <person name="Gagneul D."/>
            <person name="Dickenson N.E."/>
            <person name="Oesterhelt C."/>
            <person name="Lercher M.J."/>
            <person name="Weber A.P."/>
        </authorList>
    </citation>
    <scope>NUCLEOTIDE SEQUENCE [LARGE SCALE GENOMIC DNA]</scope>
    <source>
        <strain evidence="2">074W</strain>
    </source>
</reference>
<keyword evidence="2" id="KW-1185">Reference proteome</keyword>
<dbReference type="RefSeq" id="XP_005706931.1">
    <property type="nucleotide sequence ID" value="XM_005706874.1"/>
</dbReference>
<dbReference type="Proteomes" id="UP000030680">
    <property type="component" value="Unassembled WGS sequence"/>
</dbReference>
<dbReference type="EMBL" id="KB454500">
    <property type="protein sequence ID" value="EME30411.1"/>
    <property type="molecule type" value="Genomic_DNA"/>
</dbReference>
<dbReference type="AlphaFoldDB" id="M2W3V8"/>
<protein>
    <submittedName>
        <fullName evidence="1">Uncharacterized protein</fullName>
    </submittedName>
</protein>
<organism evidence="1 2">
    <name type="scientific">Galdieria sulphuraria</name>
    <name type="common">Red alga</name>
    <dbReference type="NCBI Taxonomy" id="130081"/>
    <lineage>
        <taxon>Eukaryota</taxon>
        <taxon>Rhodophyta</taxon>
        <taxon>Bangiophyceae</taxon>
        <taxon>Galdieriales</taxon>
        <taxon>Galdieriaceae</taxon>
        <taxon>Galdieria</taxon>
    </lineage>
</organism>
<sequence length="284" mass="33246">MSIVWILHGLDLSNFLLKSQYENLDRIAELGCSGICALYEYDELENVTPQFSIKDSCFLQVSGLSRWNRYQHKKNFPSDTIFGLRTAVLTTDENLLEHKSQLSPFNLLLLAEKDEDSLTQRLWHSCCQLLCHTYEKEYERIAKFDLVFIYLKNIPNQVILRVADVVTGMLLSIPNEIPFLSVLGFDPRWNKSFEDLFPSRKEGIPFMPRQSFQSIDELILERHCFHHNTHLWASFYKEGFTRRDKCCRFLPEDCFSLGCNRVILAEHLIYEIAFLLEKVPKYGS</sequence>
<accession>M2W3V8</accession>
<dbReference type="GeneID" id="17089143"/>
<evidence type="ECO:0000313" key="2">
    <source>
        <dbReference type="Proteomes" id="UP000030680"/>
    </source>
</evidence>
<proteinExistence type="predicted"/>
<dbReference type="OrthoDB" id="6475at2759"/>
<evidence type="ECO:0000313" key="1">
    <source>
        <dbReference type="EMBL" id="EME30411.1"/>
    </source>
</evidence>
<name>M2W3V8_GALSU</name>